<evidence type="ECO:0000313" key="2">
    <source>
        <dbReference type="Proteomes" id="UP000251281"/>
    </source>
</evidence>
<dbReference type="EMBL" id="PRLD01000001">
    <property type="protein sequence ID" value="RAW60928.1"/>
    <property type="molecule type" value="Genomic_DNA"/>
</dbReference>
<protein>
    <submittedName>
        <fullName evidence="1">TnpV protein</fullName>
    </submittedName>
</protein>
<name>A0A329UJQ9_9FIRM</name>
<comment type="caution">
    <text evidence="1">The sequence shown here is derived from an EMBL/GenBank/DDBJ whole genome shotgun (WGS) entry which is preliminary data.</text>
</comment>
<dbReference type="AlphaFoldDB" id="A0A329UJQ9"/>
<dbReference type="Pfam" id="PF14198">
    <property type="entry name" value="TnpV"/>
    <property type="match status" value="1"/>
</dbReference>
<dbReference type="InterPro" id="IPR026989">
    <property type="entry name" value="TnpV"/>
</dbReference>
<evidence type="ECO:0000313" key="1">
    <source>
        <dbReference type="EMBL" id="RAW60928.1"/>
    </source>
</evidence>
<accession>A0A329UJQ9</accession>
<sequence>MSELTYTNRNGYQIPNIVMDSRENEPETLTRYGRAREKYLMEHRKAAYTAMLLKGTLWAHLTEIDQAANQQVESMMAELAMSEGVTEELKAANQMEWVQRMNNIRQRAEEIVMADLIYS</sequence>
<proteinExistence type="predicted"/>
<reference evidence="1 2" key="1">
    <citation type="submission" date="2018-02" db="EMBL/GenBank/DDBJ databases">
        <title>Complete genome sequencing of Faecalibacterium prausnitzii strains isolated from the human gut.</title>
        <authorList>
            <person name="Fitzgerald B.C."/>
            <person name="Shkoporov A.N."/>
            <person name="Ross P.R."/>
            <person name="Hill C."/>
        </authorList>
    </citation>
    <scope>NUCLEOTIDE SEQUENCE [LARGE SCALE GENOMIC DNA]</scope>
    <source>
        <strain evidence="1 2">APC923/51-1</strain>
    </source>
</reference>
<gene>
    <name evidence="1" type="ORF">C4N24_02140</name>
</gene>
<organism evidence="1 2">
    <name type="scientific">Faecalibacterium prausnitzii</name>
    <dbReference type="NCBI Taxonomy" id="853"/>
    <lineage>
        <taxon>Bacteria</taxon>
        <taxon>Bacillati</taxon>
        <taxon>Bacillota</taxon>
        <taxon>Clostridia</taxon>
        <taxon>Eubacteriales</taxon>
        <taxon>Oscillospiraceae</taxon>
        <taxon>Faecalibacterium</taxon>
    </lineage>
</organism>
<dbReference type="Proteomes" id="UP000251281">
    <property type="component" value="Unassembled WGS sequence"/>
</dbReference>